<proteinExistence type="predicted"/>
<reference evidence="1 2" key="1">
    <citation type="submission" date="2015-07" db="EMBL/GenBank/DDBJ databases">
        <title>The genome of the fungus Escovopsis weberi, a specialized disease agent of ant agriculture.</title>
        <authorList>
            <person name="de Man T.J."/>
            <person name="Stajich J.E."/>
            <person name="Kubicek C.P."/>
            <person name="Chenthamara K."/>
            <person name="Atanasova L."/>
            <person name="Druzhinina I.S."/>
            <person name="Birnbaum S."/>
            <person name="Barribeau S.M."/>
            <person name="Teiling C."/>
            <person name="Suen G."/>
            <person name="Currie C."/>
            <person name="Gerardo N.M."/>
        </authorList>
    </citation>
    <scope>NUCLEOTIDE SEQUENCE [LARGE SCALE GENOMIC DNA]</scope>
</reference>
<comment type="caution">
    <text evidence="1">The sequence shown here is derived from an EMBL/GenBank/DDBJ whole genome shotgun (WGS) entry which is preliminary data.</text>
</comment>
<keyword evidence="2" id="KW-1185">Reference proteome</keyword>
<evidence type="ECO:0000313" key="1">
    <source>
        <dbReference type="EMBL" id="KOS23207.1"/>
    </source>
</evidence>
<name>A0A0M8N4S5_ESCWE</name>
<dbReference type="AlphaFoldDB" id="A0A0M8N4S5"/>
<protein>
    <submittedName>
        <fullName evidence="1">Sorbitol dehydrogenase</fullName>
    </submittedName>
</protein>
<dbReference type="EMBL" id="LGSR01000002">
    <property type="protein sequence ID" value="KOS23207.1"/>
    <property type="molecule type" value="Genomic_DNA"/>
</dbReference>
<organism evidence="1 2">
    <name type="scientific">Escovopsis weberi</name>
    <dbReference type="NCBI Taxonomy" id="150374"/>
    <lineage>
        <taxon>Eukaryota</taxon>
        <taxon>Fungi</taxon>
        <taxon>Dikarya</taxon>
        <taxon>Ascomycota</taxon>
        <taxon>Pezizomycotina</taxon>
        <taxon>Sordariomycetes</taxon>
        <taxon>Hypocreomycetidae</taxon>
        <taxon>Hypocreales</taxon>
        <taxon>Hypocreaceae</taxon>
        <taxon>Escovopsis</taxon>
    </lineage>
</organism>
<gene>
    <name evidence="1" type="ORF">ESCO_003370</name>
</gene>
<dbReference type="SUPFAM" id="SSF51735">
    <property type="entry name" value="NAD(P)-binding Rossmann-fold domains"/>
    <property type="match status" value="1"/>
</dbReference>
<dbReference type="InterPro" id="IPR036291">
    <property type="entry name" value="NAD(P)-bd_dom_sf"/>
</dbReference>
<accession>A0A0M8N4S5</accession>
<sequence>MTTKRLEGKVAIVNGGAGTLGKGIATAFHNEGARVFIADVNFEAAVAVAVELGARAQAIALDSTKPES</sequence>
<dbReference type="Gene3D" id="3.40.50.720">
    <property type="entry name" value="NAD(P)-binding Rossmann-like Domain"/>
    <property type="match status" value="1"/>
</dbReference>
<dbReference type="Proteomes" id="UP000053831">
    <property type="component" value="Unassembled WGS sequence"/>
</dbReference>
<evidence type="ECO:0000313" key="2">
    <source>
        <dbReference type="Proteomes" id="UP000053831"/>
    </source>
</evidence>
<dbReference type="InterPro" id="IPR002347">
    <property type="entry name" value="SDR_fam"/>
</dbReference>
<dbReference type="Pfam" id="PF00106">
    <property type="entry name" value="adh_short"/>
    <property type="match status" value="1"/>
</dbReference>
<dbReference type="PANTHER" id="PTHR42820:SF1">
    <property type="entry name" value="SHORT-CHAIN DEHYDROGENASE_REDUCTASE FAMILY PROTEIN"/>
    <property type="match status" value="1"/>
</dbReference>
<dbReference type="PANTHER" id="PTHR42820">
    <property type="entry name" value="SHORT-CHAIN DEHYDROGENASE REDUCTASE"/>
    <property type="match status" value="1"/>
</dbReference>
<dbReference type="OrthoDB" id="294295at2759"/>
<dbReference type="STRING" id="150374.A0A0M8N4S5"/>